<dbReference type="SMART" id="SM00823">
    <property type="entry name" value="PKS_PP"/>
    <property type="match status" value="1"/>
</dbReference>
<evidence type="ECO:0000256" key="2">
    <source>
        <dbReference type="ARBA" id="ARBA00006432"/>
    </source>
</evidence>
<dbReference type="SUPFAM" id="SSF56801">
    <property type="entry name" value="Acetyl-CoA synthetase-like"/>
    <property type="match status" value="1"/>
</dbReference>
<keyword evidence="4" id="KW-0597">Phosphoprotein</keyword>
<dbReference type="Pfam" id="PF00668">
    <property type="entry name" value="Condensation"/>
    <property type="match status" value="1"/>
</dbReference>
<dbReference type="PANTHER" id="PTHR45527:SF14">
    <property type="entry name" value="PLIPASTATIN SYNTHASE SUBUNIT B"/>
    <property type="match status" value="1"/>
</dbReference>
<gene>
    <name evidence="7" type="ORF">CDN99_10920</name>
</gene>
<feature type="domain" description="Carrier" evidence="6">
    <location>
        <begin position="1051"/>
        <end position="1126"/>
    </location>
</feature>
<dbReference type="FunFam" id="3.30.300.30:FF:000010">
    <property type="entry name" value="Enterobactin synthetase component F"/>
    <property type="match status" value="1"/>
</dbReference>
<dbReference type="InterPro" id="IPR042099">
    <property type="entry name" value="ANL_N_sf"/>
</dbReference>
<dbReference type="InterPro" id="IPR045851">
    <property type="entry name" value="AMP-bd_C_sf"/>
</dbReference>
<evidence type="ECO:0000256" key="1">
    <source>
        <dbReference type="ARBA" id="ARBA00001957"/>
    </source>
</evidence>
<keyword evidence="8" id="KW-1185">Reference proteome</keyword>
<evidence type="ECO:0000259" key="6">
    <source>
        <dbReference type="PROSITE" id="PS50075"/>
    </source>
</evidence>
<comment type="similarity">
    <text evidence="2">Belongs to the ATP-dependent AMP-binding enzyme family.</text>
</comment>
<dbReference type="InterPro" id="IPR001242">
    <property type="entry name" value="Condensation_dom"/>
</dbReference>
<dbReference type="Gene3D" id="3.30.559.30">
    <property type="entry name" value="Nonribosomal peptide synthetase, condensation domain"/>
    <property type="match status" value="1"/>
</dbReference>
<dbReference type="FunFam" id="1.10.1200.10:FF:000005">
    <property type="entry name" value="Nonribosomal peptide synthetase 1"/>
    <property type="match status" value="1"/>
</dbReference>
<dbReference type="PROSITE" id="PS00455">
    <property type="entry name" value="AMP_BINDING"/>
    <property type="match status" value="1"/>
</dbReference>
<evidence type="ECO:0000256" key="5">
    <source>
        <dbReference type="SAM" id="MobiDB-lite"/>
    </source>
</evidence>
<comment type="cofactor">
    <cofactor evidence="1">
        <name>pantetheine 4'-phosphate</name>
        <dbReference type="ChEBI" id="CHEBI:47942"/>
    </cofactor>
</comment>
<dbReference type="InterPro" id="IPR010071">
    <property type="entry name" value="AA_adenyl_dom"/>
</dbReference>
<dbReference type="Proteomes" id="UP000197468">
    <property type="component" value="Unassembled WGS sequence"/>
</dbReference>
<dbReference type="InterPro" id="IPR036736">
    <property type="entry name" value="ACP-like_sf"/>
</dbReference>
<dbReference type="RefSeq" id="WP_088384900.1">
    <property type="nucleotide sequence ID" value="NZ_NIOF01000004.1"/>
</dbReference>
<dbReference type="FunFam" id="3.40.50.12780:FF:000012">
    <property type="entry name" value="Non-ribosomal peptide synthetase"/>
    <property type="match status" value="1"/>
</dbReference>
<dbReference type="Gene3D" id="3.40.50.12780">
    <property type="entry name" value="N-terminal domain of ligase-like"/>
    <property type="match status" value="1"/>
</dbReference>
<dbReference type="InterPro" id="IPR020806">
    <property type="entry name" value="PKS_PP-bd"/>
</dbReference>
<dbReference type="GO" id="GO:0031177">
    <property type="term" value="F:phosphopantetheine binding"/>
    <property type="evidence" value="ECO:0007669"/>
    <property type="project" value="InterPro"/>
</dbReference>
<dbReference type="PANTHER" id="PTHR45527">
    <property type="entry name" value="NONRIBOSOMAL PEPTIDE SYNTHETASE"/>
    <property type="match status" value="1"/>
</dbReference>
<dbReference type="InterPro" id="IPR020845">
    <property type="entry name" value="AMP-binding_CS"/>
</dbReference>
<dbReference type="Gene3D" id="3.30.559.10">
    <property type="entry name" value="Chloramphenicol acetyltransferase-like domain"/>
    <property type="match status" value="1"/>
</dbReference>
<dbReference type="InterPro" id="IPR025110">
    <property type="entry name" value="AMP-bd_C"/>
</dbReference>
<dbReference type="SUPFAM" id="SSF52777">
    <property type="entry name" value="CoA-dependent acyltransferases"/>
    <property type="match status" value="2"/>
</dbReference>
<dbReference type="GO" id="GO:0043041">
    <property type="term" value="P:amino acid activation for nonribosomal peptide biosynthetic process"/>
    <property type="evidence" value="ECO:0007669"/>
    <property type="project" value="TreeGrafter"/>
</dbReference>
<evidence type="ECO:0000313" key="8">
    <source>
        <dbReference type="Proteomes" id="UP000197468"/>
    </source>
</evidence>
<accession>A0A246JDH5</accession>
<evidence type="ECO:0000256" key="3">
    <source>
        <dbReference type="ARBA" id="ARBA00022450"/>
    </source>
</evidence>
<dbReference type="GO" id="GO:0003824">
    <property type="term" value="F:catalytic activity"/>
    <property type="evidence" value="ECO:0007669"/>
    <property type="project" value="InterPro"/>
</dbReference>
<reference evidence="7 8" key="1">
    <citation type="journal article" date="2008" name="Int. J. Syst. Evol. Microbiol.">
        <title>Description of Roseateles aquatilis sp. nov. and Roseateles terrae sp. nov., in the class Betaproteobacteria, and emended description of the genus Roseateles.</title>
        <authorList>
            <person name="Gomila M."/>
            <person name="Bowien B."/>
            <person name="Falsen E."/>
            <person name="Moore E.R."/>
            <person name="Lalucat J."/>
        </authorList>
    </citation>
    <scope>NUCLEOTIDE SEQUENCE [LARGE SCALE GENOMIC DNA]</scope>
    <source>
        <strain evidence="7 8">CCUG 48205</strain>
    </source>
</reference>
<organism evidence="7 8">
    <name type="scientific">Roseateles aquatilis</name>
    <dbReference type="NCBI Taxonomy" id="431061"/>
    <lineage>
        <taxon>Bacteria</taxon>
        <taxon>Pseudomonadati</taxon>
        <taxon>Pseudomonadota</taxon>
        <taxon>Betaproteobacteria</taxon>
        <taxon>Burkholderiales</taxon>
        <taxon>Sphaerotilaceae</taxon>
        <taxon>Roseateles</taxon>
    </lineage>
</organism>
<dbReference type="SUPFAM" id="SSF47336">
    <property type="entry name" value="ACP-like"/>
    <property type="match status" value="1"/>
</dbReference>
<dbReference type="PROSITE" id="PS50075">
    <property type="entry name" value="CARRIER"/>
    <property type="match status" value="1"/>
</dbReference>
<dbReference type="Pfam" id="PF13193">
    <property type="entry name" value="AMP-binding_C"/>
    <property type="match status" value="1"/>
</dbReference>
<dbReference type="FunFam" id="2.30.38.10:FF:000001">
    <property type="entry name" value="Non-ribosomal peptide synthetase PvdI"/>
    <property type="match status" value="1"/>
</dbReference>
<dbReference type="GO" id="GO:0005829">
    <property type="term" value="C:cytosol"/>
    <property type="evidence" value="ECO:0007669"/>
    <property type="project" value="TreeGrafter"/>
</dbReference>
<dbReference type="Gene3D" id="3.30.300.30">
    <property type="match status" value="1"/>
</dbReference>
<dbReference type="AlphaFoldDB" id="A0A246JDH5"/>
<dbReference type="InterPro" id="IPR000873">
    <property type="entry name" value="AMP-dep_synth/lig_dom"/>
</dbReference>
<dbReference type="InterPro" id="IPR009081">
    <property type="entry name" value="PP-bd_ACP"/>
</dbReference>
<dbReference type="CDD" id="cd19531">
    <property type="entry name" value="LCL_NRPS-like"/>
    <property type="match status" value="1"/>
</dbReference>
<name>A0A246JDH5_9BURK</name>
<dbReference type="CDD" id="cd17643">
    <property type="entry name" value="A_NRPS_Cytc1-like"/>
    <property type="match status" value="1"/>
</dbReference>
<dbReference type="FunFam" id="3.40.50.980:FF:000002">
    <property type="entry name" value="Enterobactin synthetase component F"/>
    <property type="match status" value="1"/>
</dbReference>
<dbReference type="NCBIfam" id="TIGR01733">
    <property type="entry name" value="AA-adenyl-dom"/>
    <property type="match status" value="1"/>
</dbReference>
<keyword evidence="3" id="KW-0596">Phosphopantetheine</keyword>
<dbReference type="EMBL" id="NIOF01000004">
    <property type="protein sequence ID" value="OWQ90693.1"/>
    <property type="molecule type" value="Genomic_DNA"/>
</dbReference>
<dbReference type="Pfam" id="PF00501">
    <property type="entry name" value="AMP-binding"/>
    <property type="match status" value="1"/>
</dbReference>
<dbReference type="GO" id="GO:0044550">
    <property type="term" value="P:secondary metabolite biosynthetic process"/>
    <property type="evidence" value="ECO:0007669"/>
    <property type="project" value="UniProtKB-ARBA"/>
</dbReference>
<comment type="caution">
    <text evidence="7">The sequence shown here is derived from an EMBL/GenBank/DDBJ whole genome shotgun (WGS) entry which is preliminary data.</text>
</comment>
<feature type="region of interest" description="Disordered" evidence="5">
    <location>
        <begin position="1034"/>
        <end position="1053"/>
    </location>
</feature>
<proteinExistence type="inferred from homology"/>
<evidence type="ECO:0000256" key="4">
    <source>
        <dbReference type="ARBA" id="ARBA00022553"/>
    </source>
</evidence>
<dbReference type="Gene3D" id="1.10.1200.10">
    <property type="entry name" value="ACP-like"/>
    <property type="match status" value="1"/>
</dbReference>
<sequence length="1161" mass="126618">MNSPSDLSQRRARLSDAQLQRLRQRMAGTAAPNDPSNATSIATSTATAAGATGIARGTDPTGPATPAQRGQWFLWRMNPDSTAYHVGGGLRLAGTLDVAALRRALAQVIDRHDALRTVFHSGDGGDDTLTQRVRPAMPLDLPCLDLSGLDADAREVRRRQAVREVCTSAFDLERGPLLRAVLLKTEPAAHDLLLCLHHAISDAWSVELILAELPALYVAALRGQDVDLAPPEIRFVDFARWQRQWLDGAQGERQLAYWRDRLDPESPPLSLPTDHPRGAPDGPPAAVSLTLPAELVVGLRETARRHGGTLFMVLAAAFHALLFRHTGQAEIRSGLPVANRNRPEVARVVGFFVNTVVLRSEVGPRMTLTELLRQMQETVLGALAHQELPFERLVEVLKPSRAAGATPLFQVLFNHLRLDEHAAPAWPGLAVRRVDFGERSAPFELTLETAESGDGQVQAWFRYASALYERATIERMAGHYLALLRALHEAPETAVGDVALLDADEERQLARWSRREDLVVTDLIHQRFEAQVRQRPDATALALGQERISYAALDRAANRLAHRLRRLGVGPETRVGLAAGRSLAMVVGMLATLKAGGAYVPLDPAYPADRLGFMAQDSGMALLLCDDDHPALAEVHVPRVDLRVDLPGDDRERGEDFADESSRAPSVALRPDHLAYVIYTSGSTGRPKGAQLTHRNVLRLLDASAGHFDFGPDDVWTLFHSYAFDFSVWELFGPLCTGGRVVIVPHLVSRSPREFLTLLREHRVTVLNQTPSAFKQLMHVAVQSGPVDAPAEAALDGQDLALRLVIFGGEALEPRSLRPWADRFGLEHPRLVNMYGITETTVHVTCRPLDASDLEDGGSPMGRALPDLGLRLLDSELRPVPIGVPGELHVSGAGLARGYLHRPGLTASRFIADPDDAAGGRLYRTGDLARWRADGDIDYLGRIDEQVKIRGFRIELGEIEARLTALPEVREATVQVANGAGGARLVAFVSARGGLAIDPEALRRRLAADLPEHMLPSSVQVLDALPLNANGKLDRRALPMPEPGRGRGSTLPEGPAETALAAIWSAVLGVSRVGRDDDFFDLGGHSLALVQVQAKAESHWGVRLPLRRFFELRTLSALAGELAAQQPRAAQALGRELDEMDRLLAALEPPETFKKLEELEP</sequence>
<dbReference type="InterPro" id="IPR023213">
    <property type="entry name" value="CAT-like_dom_sf"/>
</dbReference>
<dbReference type="OrthoDB" id="5480912at2"/>
<evidence type="ECO:0000313" key="7">
    <source>
        <dbReference type="EMBL" id="OWQ90693.1"/>
    </source>
</evidence>
<protein>
    <recommendedName>
        <fullName evidence="6">Carrier domain-containing protein</fullName>
    </recommendedName>
</protein>
<dbReference type="Pfam" id="PF00550">
    <property type="entry name" value="PP-binding"/>
    <property type="match status" value="1"/>
</dbReference>